<sequence length="77" mass="8699">MTKQHILIEKERYSGLVIWASKVALFNSVFSAFAPVLVGVGNILVLFCSLKCSTFFSQNNNDKLIVAVTQTFVQMWR</sequence>
<protein>
    <submittedName>
        <fullName evidence="2">Uncharacterized protein</fullName>
    </submittedName>
</protein>
<keyword evidence="1" id="KW-0472">Membrane</keyword>
<dbReference type="CTD" id="36342642"/>
<dbReference type="GeneID" id="36342642"/>
<dbReference type="RefSeq" id="XP_024349379.1">
    <property type="nucleotide sequence ID" value="XM_024496176.1"/>
</dbReference>
<accession>W6U9X2</accession>
<keyword evidence="1" id="KW-1133">Transmembrane helix</keyword>
<dbReference type="EMBL" id="APAU02000066">
    <property type="protein sequence ID" value="EUB58183.1"/>
    <property type="molecule type" value="Genomic_DNA"/>
</dbReference>
<evidence type="ECO:0000256" key="1">
    <source>
        <dbReference type="SAM" id="Phobius"/>
    </source>
</evidence>
<proteinExistence type="predicted"/>
<dbReference type="KEGG" id="egl:EGR_06927"/>
<gene>
    <name evidence="2" type="ORF">EGR_06927</name>
</gene>
<name>W6U9X2_ECHGR</name>
<dbReference type="AlphaFoldDB" id="W6U9X2"/>
<feature type="transmembrane region" description="Helical" evidence="1">
    <location>
        <begin position="29"/>
        <end position="50"/>
    </location>
</feature>
<keyword evidence="3" id="KW-1185">Reference proteome</keyword>
<keyword evidence="1" id="KW-0812">Transmembrane</keyword>
<evidence type="ECO:0000313" key="2">
    <source>
        <dbReference type="EMBL" id="EUB58183.1"/>
    </source>
</evidence>
<evidence type="ECO:0000313" key="3">
    <source>
        <dbReference type="Proteomes" id="UP000019149"/>
    </source>
</evidence>
<organism evidence="2 3">
    <name type="scientific">Echinococcus granulosus</name>
    <name type="common">Hydatid tapeworm</name>
    <dbReference type="NCBI Taxonomy" id="6210"/>
    <lineage>
        <taxon>Eukaryota</taxon>
        <taxon>Metazoa</taxon>
        <taxon>Spiralia</taxon>
        <taxon>Lophotrochozoa</taxon>
        <taxon>Platyhelminthes</taxon>
        <taxon>Cestoda</taxon>
        <taxon>Eucestoda</taxon>
        <taxon>Cyclophyllidea</taxon>
        <taxon>Taeniidae</taxon>
        <taxon>Echinococcus</taxon>
        <taxon>Echinococcus granulosus group</taxon>
    </lineage>
</organism>
<reference evidence="2 3" key="1">
    <citation type="journal article" date="2013" name="Nat. Genet.">
        <title>The genome of the hydatid tapeworm Echinococcus granulosus.</title>
        <authorList>
            <person name="Zheng H."/>
            <person name="Zhang W."/>
            <person name="Zhang L."/>
            <person name="Zhang Z."/>
            <person name="Li J."/>
            <person name="Lu G."/>
            <person name="Zhu Y."/>
            <person name="Wang Y."/>
            <person name="Huang Y."/>
            <person name="Liu J."/>
            <person name="Kang H."/>
            <person name="Chen J."/>
            <person name="Wang L."/>
            <person name="Chen A."/>
            <person name="Yu S."/>
            <person name="Gao Z."/>
            <person name="Jin L."/>
            <person name="Gu W."/>
            <person name="Wang Z."/>
            <person name="Zhao L."/>
            <person name="Shi B."/>
            <person name="Wen H."/>
            <person name="Lin R."/>
            <person name="Jones M.K."/>
            <person name="Brejova B."/>
            <person name="Vinar T."/>
            <person name="Zhao G."/>
            <person name="McManus D.P."/>
            <person name="Chen Z."/>
            <person name="Zhou Y."/>
            <person name="Wang S."/>
        </authorList>
    </citation>
    <scope>NUCLEOTIDE SEQUENCE [LARGE SCALE GENOMIC DNA]</scope>
</reference>
<dbReference type="Proteomes" id="UP000019149">
    <property type="component" value="Unassembled WGS sequence"/>
</dbReference>
<comment type="caution">
    <text evidence="2">The sequence shown here is derived from an EMBL/GenBank/DDBJ whole genome shotgun (WGS) entry which is preliminary data.</text>
</comment>